<organism evidence="5 6">
    <name type="scientific">Candidatus Avoscillospira avistercoris</name>
    <dbReference type="NCBI Taxonomy" id="2840707"/>
    <lineage>
        <taxon>Bacteria</taxon>
        <taxon>Bacillati</taxon>
        <taxon>Bacillota</taxon>
        <taxon>Clostridia</taxon>
        <taxon>Eubacteriales</taxon>
        <taxon>Oscillospiraceae</taxon>
        <taxon>Oscillospiraceae incertae sedis</taxon>
        <taxon>Candidatus Avoscillospira</taxon>
    </lineage>
</organism>
<dbReference type="PROSITE" id="PS00356">
    <property type="entry name" value="HTH_LACI_1"/>
    <property type="match status" value="1"/>
</dbReference>
<feature type="domain" description="HTH lacI-type" evidence="4">
    <location>
        <begin position="9"/>
        <end position="63"/>
    </location>
</feature>
<evidence type="ECO:0000256" key="2">
    <source>
        <dbReference type="ARBA" id="ARBA00023125"/>
    </source>
</evidence>
<evidence type="ECO:0000313" key="5">
    <source>
        <dbReference type="EMBL" id="HIS65340.1"/>
    </source>
</evidence>
<dbReference type="SUPFAM" id="SSF53822">
    <property type="entry name" value="Periplasmic binding protein-like I"/>
    <property type="match status" value="1"/>
</dbReference>
<comment type="caution">
    <text evidence="5">The sequence shown here is derived from an EMBL/GenBank/DDBJ whole genome shotgun (WGS) entry which is preliminary data.</text>
</comment>
<dbReference type="GO" id="GO:0003700">
    <property type="term" value="F:DNA-binding transcription factor activity"/>
    <property type="evidence" value="ECO:0007669"/>
    <property type="project" value="TreeGrafter"/>
</dbReference>
<dbReference type="InterPro" id="IPR028082">
    <property type="entry name" value="Peripla_BP_I"/>
</dbReference>
<keyword evidence="3" id="KW-0804">Transcription</keyword>
<keyword evidence="1" id="KW-0805">Transcription regulation</keyword>
<proteinExistence type="predicted"/>
<dbReference type="InterPro" id="IPR046335">
    <property type="entry name" value="LacI/GalR-like_sensor"/>
</dbReference>
<dbReference type="EMBL" id="DVJJ01000121">
    <property type="protein sequence ID" value="HIS65340.1"/>
    <property type="molecule type" value="Genomic_DNA"/>
</dbReference>
<reference evidence="5" key="2">
    <citation type="journal article" date="2021" name="PeerJ">
        <title>Extensive microbial diversity within the chicken gut microbiome revealed by metagenomics and culture.</title>
        <authorList>
            <person name="Gilroy R."/>
            <person name="Ravi A."/>
            <person name="Getino M."/>
            <person name="Pursley I."/>
            <person name="Horton D.L."/>
            <person name="Alikhan N.F."/>
            <person name="Baker D."/>
            <person name="Gharbi K."/>
            <person name="Hall N."/>
            <person name="Watson M."/>
            <person name="Adriaenssens E.M."/>
            <person name="Foster-Nyarko E."/>
            <person name="Jarju S."/>
            <person name="Secka A."/>
            <person name="Antonio M."/>
            <person name="Oren A."/>
            <person name="Chaudhuri R.R."/>
            <person name="La Ragione R."/>
            <person name="Hildebrand F."/>
            <person name="Pallen M.J."/>
        </authorList>
    </citation>
    <scope>NUCLEOTIDE SEQUENCE</scope>
    <source>
        <strain evidence="5">ChiBcec16-1751</strain>
    </source>
</reference>
<dbReference type="GO" id="GO:0000976">
    <property type="term" value="F:transcription cis-regulatory region binding"/>
    <property type="evidence" value="ECO:0007669"/>
    <property type="project" value="TreeGrafter"/>
</dbReference>
<keyword evidence="2 5" id="KW-0238">DNA-binding</keyword>
<evidence type="ECO:0000256" key="3">
    <source>
        <dbReference type="ARBA" id="ARBA00023163"/>
    </source>
</evidence>
<gene>
    <name evidence="5" type="ORF">IAA83_08225</name>
</gene>
<reference evidence="5" key="1">
    <citation type="submission" date="2020-10" db="EMBL/GenBank/DDBJ databases">
        <authorList>
            <person name="Gilroy R."/>
        </authorList>
    </citation>
    <scope>NUCLEOTIDE SEQUENCE</scope>
    <source>
        <strain evidence="5">ChiBcec16-1751</strain>
    </source>
</reference>
<dbReference type="AlphaFoldDB" id="A0A9D1FAU7"/>
<dbReference type="PANTHER" id="PTHR30146">
    <property type="entry name" value="LACI-RELATED TRANSCRIPTIONAL REPRESSOR"/>
    <property type="match status" value="1"/>
</dbReference>
<dbReference type="SUPFAM" id="SSF47413">
    <property type="entry name" value="lambda repressor-like DNA-binding domains"/>
    <property type="match status" value="1"/>
</dbReference>
<dbReference type="Gene3D" id="1.10.260.40">
    <property type="entry name" value="lambda repressor-like DNA-binding domains"/>
    <property type="match status" value="1"/>
</dbReference>
<accession>A0A9D1FAU7</accession>
<sequence length="342" mass="38551">MAKVRRKSVTMEDVAREADVSVTTVSHVINQTANISVETTERVQNAIQRMGYMPRVTAELNKGQRLIGVLVPEITNEFYARAIQSIIDEAWIHNYAVVVCSVQHKKQNETSYIRCLLQSGVKGLIFFGGATDDEQQIIDAAKRVPVVVGDRRLPNYPIDMVSIDNTDIMRRVIARLARAGYHRIGYISEDLIMSNATDRYRGYRMGMEECGLSIDDQWVFLRAELRLDKVSNTQQFLRSILRKRSVQLPQILLCTSDLIAVGAMAALREAGYAIPKDVGIIGFDDIPLAACLEPPLTTVSQDTRQLGRSCFQVLLNRLEHAERAYQEVVIRSDLIVRNSVRL</sequence>
<dbReference type="Pfam" id="PF13377">
    <property type="entry name" value="Peripla_BP_3"/>
    <property type="match status" value="1"/>
</dbReference>
<dbReference type="CDD" id="cd01392">
    <property type="entry name" value="HTH_LacI"/>
    <property type="match status" value="1"/>
</dbReference>
<dbReference type="PROSITE" id="PS50932">
    <property type="entry name" value="HTH_LACI_2"/>
    <property type="match status" value="1"/>
</dbReference>
<dbReference type="InterPro" id="IPR010982">
    <property type="entry name" value="Lambda_DNA-bd_dom_sf"/>
</dbReference>
<name>A0A9D1FAU7_9FIRM</name>
<dbReference type="CDD" id="cd06267">
    <property type="entry name" value="PBP1_LacI_sugar_binding-like"/>
    <property type="match status" value="1"/>
</dbReference>
<dbReference type="InterPro" id="IPR000843">
    <property type="entry name" value="HTH_LacI"/>
</dbReference>
<dbReference type="Gene3D" id="3.40.50.2300">
    <property type="match status" value="2"/>
</dbReference>
<evidence type="ECO:0000313" key="6">
    <source>
        <dbReference type="Proteomes" id="UP000886741"/>
    </source>
</evidence>
<evidence type="ECO:0000259" key="4">
    <source>
        <dbReference type="PROSITE" id="PS50932"/>
    </source>
</evidence>
<dbReference type="Pfam" id="PF00356">
    <property type="entry name" value="LacI"/>
    <property type="match status" value="1"/>
</dbReference>
<dbReference type="Proteomes" id="UP000886741">
    <property type="component" value="Unassembled WGS sequence"/>
</dbReference>
<dbReference type="SMART" id="SM00354">
    <property type="entry name" value="HTH_LACI"/>
    <property type="match status" value="1"/>
</dbReference>
<protein>
    <submittedName>
        <fullName evidence="5">LacI family DNA-binding transcriptional regulator</fullName>
    </submittedName>
</protein>
<evidence type="ECO:0000256" key="1">
    <source>
        <dbReference type="ARBA" id="ARBA00023015"/>
    </source>
</evidence>
<dbReference type="PANTHER" id="PTHR30146:SF109">
    <property type="entry name" value="HTH-TYPE TRANSCRIPTIONAL REGULATOR GALS"/>
    <property type="match status" value="1"/>
</dbReference>